<feature type="domain" description="HAT C-terminal dimerisation" evidence="2">
    <location>
        <begin position="220"/>
        <end position="289"/>
    </location>
</feature>
<dbReference type="EMBL" id="PNBA02000020">
    <property type="protein sequence ID" value="KAG6388443.1"/>
    <property type="molecule type" value="Genomic_DNA"/>
</dbReference>
<comment type="caution">
    <text evidence="3">The sequence shown here is derived from an EMBL/GenBank/DDBJ whole genome shotgun (WGS) entry which is preliminary data.</text>
</comment>
<evidence type="ECO:0000313" key="4">
    <source>
        <dbReference type="Proteomes" id="UP000298416"/>
    </source>
</evidence>
<dbReference type="Proteomes" id="UP000298416">
    <property type="component" value="Unassembled WGS sequence"/>
</dbReference>
<dbReference type="Pfam" id="PF05699">
    <property type="entry name" value="Dimer_Tnp_hAT"/>
    <property type="match status" value="1"/>
</dbReference>
<dbReference type="PANTHER" id="PTHR34792:SF1">
    <property type="entry name" value="OS02G0121500 PROTEIN"/>
    <property type="match status" value="1"/>
</dbReference>
<dbReference type="InterPro" id="IPR012337">
    <property type="entry name" value="RNaseH-like_sf"/>
</dbReference>
<evidence type="ECO:0000256" key="1">
    <source>
        <dbReference type="SAM" id="MobiDB-lite"/>
    </source>
</evidence>
<reference evidence="3" key="2">
    <citation type="submission" date="2020-08" db="EMBL/GenBank/DDBJ databases">
        <title>Plant Genome Project.</title>
        <authorList>
            <person name="Zhang R.-G."/>
        </authorList>
    </citation>
    <scope>NUCLEOTIDE SEQUENCE</scope>
    <source>
        <strain evidence="3">Huo1</strain>
        <tissue evidence="3">Leaf</tissue>
    </source>
</reference>
<protein>
    <recommendedName>
        <fullName evidence="2">HAT C-terminal dimerisation domain-containing protein</fullName>
    </recommendedName>
</protein>
<reference evidence="3" key="1">
    <citation type="submission" date="2018-01" db="EMBL/GenBank/DDBJ databases">
        <authorList>
            <person name="Mao J.F."/>
        </authorList>
    </citation>
    <scope>NUCLEOTIDE SEQUENCE</scope>
    <source>
        <strain evidence="3">Huo1</strain>
        <tissue evidence="3">Leaf</tissue>
    </source>
</reference>
<gene>
    <name evidence="3" type="ORF">SASPL_149869</name>
</gene>
<dbReference type="InterPro" id="IPR008906">
    <property type="entry name" value="HATC_C_dom"/>
</dbReference>
<accession>A0A8X8W5Q7</accession>
<dbReference type="SUPFAM" id="SSF53098">
    <property type="entry name" value="Ribonuclease H-like"/>
    <property type="match status" value="1"/>
</dbReference>
<dbReference type="PANTHER" id="PTHR34792">
    <property type="entry name" value="OS02G0121500 PROTEIN"/>
    <property type="match status" value="1"/>
</dbReference>
<keyword evidence="4" id="KW-1185">Reference proteome</keyword>
<evidence type="ECO:0000313" key="3">
    <source>
        <dbReference type="EMBL" id="KAG6388443.1"/>
    </source>
</evidence>
<dbReference type="InterPro" id="IPR040305">
    <property type="entry name" value="At1g75730-like"/>
</dbReference>
<proteinExistence type="predicted"/>
<feature type="region of interest" description="Disordered" evidence="1">
    <location>
        <begin position="494"/>
        <end position="513"/>
    </location>
</feature>
<feature type="compositionally biased region" description="Basic and acidic residues" evidence="1">
    <location>
        <begin position="494"/>
        <end position="505"/>
    </location>
</feature>
<sequence>MASPNLSATAASSSASSAASSSVGSGSRQITDIRAPLWDHVTILEKPKPGGGNILWRCNYCPFSKSTSYTRVEAHLLQKLRQGIKTCPNVSFEMLSDMRREVEKCKELLERSKACTVSLPVAPSDNSKRTKRGPVSQLEKSWALQDRKHLDALIILQQHVASRRCWPTTPHKDKEISQMRMTCFKKFFRIPQELAAVKEEYARFSSCSEEFNDPDSIHDRWAVSPMTWWTNHGQSIPLLMSLAMKLLSQPASSSCCERNWSTYSFIHSVKRNALTPERAEDLVFVHSNLRHLSRRTDAYKKGETRMWDVGGDSFDSLSGVGLLEVADLSIDEPELQAVSFGLGDAEDEEPAAIMSPFLQILDGCGAVNHASIPRKLRSGAWLWEFHVYRSRKILYVALSELVRNVLWKMEMIFILYESRVFNSVAIKKRSRESVTSPLLTSRKQHDVSTTVYRKDGAKKFKFNKKKRHITKDEEEVAETLYALAGMFTNANEADQQKVDDEKPEIKSSTTLEEDTCRTLQDETRKISSEVTLGAVCPSISNVVNLTEEVISQTLEARQPEPFFSCKQAATPNAYGGKSDSCPSSTLRPLVSVHGINQSHEEEIHLDRVTASGLQYGKNKYKDLFPSPNLSAMQAASSETHRLFEGTTFTSQPHVVESKISSEKHTRVATESNNSRKRCSAHVYISRLIKVLQISDRKEGLPVKPAQPTNFRGSDNQMGRNGDTYFSAIDIDAAEKGSSENQNGFLLNKRPIQDEQMASETSAKQGYDILSLGMGIRGLDTSESANGAGCFLEPPKQYYMPYTQSRNQSPMLYSLPRNGYSSSPHSHNSALQAQQLSQYHTSSFTDRTGQYYNNTGGGGALRLPDWRNGAVLNSLFPHLHAALGSKFQQLPPSQQQVMAINASLPLHHNLPLGFGRNGAVFQPENMHL</sequence>
<evidence type="ECO:0000259" key="2">
    <source>
        <dbReference type="Pfam" id="PF05699"/>
    </source>
</evidence>
<dbReference type="AlphaFoldDB" id="A0A8X8W5Q7"/>
<organism evidence="3">
    <name type="scientific">Salvia splendens</name>
    <name type="common">Scarlet sage</name>
    <dbReference type="NCBI Taxonomy" id="180675"/>
    <lineage>
        <taxon>Eukaryota</taxon>
        <taxon>Viridiplantae</taxon>
        <taxon>Streptophyta</taxon>
        <taxon>Embryophyta</taxon>
        <taxon>Tracheophyta</taxon>
        <taxon>Spermatophyta</taxon>
        <taxon>Magnoliopsida</taxon>
        <taxon>eudicotyledons</taxon>
        <taxon>Gunneridae</taxon>
        <taxon>Pentapetalae</taxon>
        <taxon>asterids</taxon>
        <taxon>lamiids</taxon>
        <taxon>Lamiales</taxon>
        <taxon>Lamiaceae</taxon>
        <taxon>Nepetoideae</taxon>
        <taxon>Mentheae</taxon>
        <taxon>Salviinae</taxon>
        <taxon>Salvia</taxon>
        <taxon>Salvia subgen. Calosphace</taxon>
        <taxon>core Calosphace</taxon>
    </lineage>
</organism>
<dbReference type="GO" id="GO:0046983">
    <property type="term" value="F:protein dimerization activity"/>
    <property type="evidence" value="ECO:0007669"/>
    <property type="project" value="InterPro"/>
</dbReference>
<name>A0A8X8W5Q7_SALSN</name>